<dbReference type="GO" id="GO:0046359">
    <property type="term" value="P:butyrate catabolic process"/>
    <property type="evidence" value="ECO:0007669"/>
    <property type="project" value="TreeGrafter"/>
</dbReference>
<dbReference type="Pfam" id="PF02770">
    <property type="entry name" value="Acyl-CoA_dh_M"/>
    <property type="match status" value="1"/>
</dbReference>
<keyword evidence="4" id="KW-0274">FAD</keyword>
<dbReference type="SUPFAM" id="SSF47203">
    <property type="entry name" value="Acyl-CoA dehydrogenase C-terminal domain-like"/>
    <property type="match status" value="1"/>
</dbReference>
<dbReference type="InterPro" id="IPR006091">
    <property type="entry name" value="Acyl-CoA_Oxase/DH_mid-dom"/>
</dbReference>
<evidence type="ECO:0000256" key="3">
    <source>
        <dbReference type="ARBA" id="ARBA00022630"/>
    </source>
</evidence>
<dbReference type="InterPro" id="IPR013786">
    <property type="entry name" value="AcylCoA_DH/ox_N"/>
</dbReference>
<evidence type="ECO:0008006" key="9">
    <source>
        <dbReference type="Google" id="ProtNLM"/>
    </source>
</evidence>
<dbReference type="Pfam" id="PF02771">
    <property type="entry name" value="Acyl-CoA_dh_N"/>
    <property type="match status" value="1"/>
</dbReference>
<feature type="non-terminal residue" evidence="8">
    <location>
        <position position="239"/>
    </location>
</feature>
<dbReference type="InterPro" id="IPR009100">
    <property type="entry name" value="AcylCoA_DH/oxidase_NM_dom_sf"/>
</dbReference>
<accession>X0XND7</accession>
<sequence>LMGMRIPVEDGGQGATLMDAVIVITEVAKVCPQTADVVQAGNFGAIQQIAFLGNDFLKKEVLQKLIRGETIITAAMSEPDAGSAVTDLRTTARFDGDEVVINGSKVFDSNGDHAGYFCVWCRFGKGSASSGAVVVPDTAPGISRGKVEQYMSGEHYVSLYFDDCRVPKQYVLMSEEGFKKLFQVFNVERLGNSSRSLAVAELAYEKSLQYSKERIQFNRPICEFQGIQWKLADMKMRLE</sequence>
<feature type="domain" description="Acyl-CoA dehydrogenase/oxidase N-terminal" evidence="7">
    <location>
        <begin position="1"/>
        <end position="69"/>
    </location>
</feature>
<evidence type="ECO:0000259" key="5">
    <source>
        <dbReference type="Pfam" id="PF00441"/>
    </source>
</evidence>
<evidence type="ECO:0000256" key="4">
    <source>
        <dbReference type="ARBA" id="ARBA00022827"/>
    </source>
</evidence>
<dbReference type="SUPFAM" id="SSF56645">
    <property type="entry name" value="Acyl-CoA dehydrogenase NM domain-like"/>
    <property type="match status" value="1"/>
</dbReference>
<evidence type="ECO:0000259" key="7">
    <source>
        <dbReference type="Pfam" id="PF02771"/>
    </source>
</evidence>
<evidence type="ECO:0000256" key="1">
    <source>
        <dbReference type="ARBA" id="ARBA00001974"/>
    </source>
</evidence>
<dbReference type="InterPro" id="IPR037069">
    <property type="entry name" value="AcylCoA_DH/ox_N_sf"/>
</dbReference>
<dbReference type="GO" id="GO:0003995">
    <property type="term" value="F:acyl-CoA dehydrogenase activity"/>
    <property type="evidence" value="ECO:0007669"/>
    <property type="project" value="TreeGrafter"/>
</dbReference>
<comment type="similarity">
    <text evidence="2">Belongs to the acyl-CoA dehydrogenase family.</text>
</comment>
<evidence type="ECO:0000256" key="2">
    <source>
        <dbReference type="ARBA" id="ARBA00009347"/>
    </source>
</evidence>
<feature type="domain" description="Acyl-CoA oxidase/dehydrogenase middle" evidence="6">
    <location>
        <begin position="74"/>
        <end position="163"/>
    </location>
</feature>
<evidence type="ECO:0000313" key="8">
    <source>
        <dbReference type="EMBL" id="GAG38163.1"/>
    </source>
</evidence>
<keyword evidence="3" id="KW-0285">Flavoprotein</keyword>
<feature type="domain" description="Acyl-CoA dehydrogenase/oxidase C-terminal" evidence="5">
    <location>
        <begin position="176"/>
        <end position="239"/>
    </location>
</feature>
<name>X0XND7_9ZZZZ</name>
<dbReference type="InterPro" id="IPR009075">
    <property type="entry name" value="AcylCo_DH/oxidase_C"/>
</dbReference>
<dbReference type="InterPro" id="IPR046373">
    <property type="entry name" value="Acyl-CoA_Oxase/DH_mid-dom_sf"/>
</dbReference>
<dbReference type="PANTHER" id="PTHR43884">
    <property type="entry name" value="ACYL-COA DEHYDROGENASE"/>
    <property type="match status" value="1"/>
</dbReference>
<dbReference type="Gene3D" id="1.20.140.10">
    <property type="entry name" value="Butyryl-CoA Dehydrogenase, subunit A, domain 3"/>
    <property type="match status" value="1"/>
</dbReference>
<gene>
    <name evidence="8" type="ORF">S01H1_74599</name>
</gene>
<organism evidence="8">
    <name type="scientific">marine sediment metagenome</name>
    <dbReference type="NCBI Taxonomy" id="412755"/>
    <lineage>
        <taxon>unclassified sequences</taxon>
        <taxon>metagenomes</taxon>
        <taxon>ecological metagenomes</taxon>
    </lineage>
</organism>
<dbReference type="GO" id="GO:0050660">
    <property type="term" value="F:flavin adenine dinucleotide binding"/>
    <property type="evidence" value="ECO:0007669"/>
    <property type="project" value="InterPro"/>
</dbReference>
<dbReference type="Gene3D" id="1.10.540.10">
    <property type="entry name" value="Acyl-CoA dehydrogenase/oxidase, N-terminal domain"/>
    <property type="match status" value="1"/>
</dbReference>
<dbReference type="GO" id="GO:0033539">
    <property type="term" value="P:fatty acid beta-oxidation using acyl-CoA dehydrogenase"/>
    <property type="evidence" value="ECO:0007669"/>
    <property type="project" value="TreeGrafter"/>
</dbReference>
<dbReference type="EMBL" id="BARS01049918">
    <property type="protein sequence ID" value="GAG38163.1"/>
    <property type="molecule type" value="Genomic_DNA"/>
</dbReference>
<dbReference type="PANTHER" id="PTHR43884:SF12">
    <property type="entry name" value="ISOVALERYL-COA DEHYDROGENASE, MITOCHONDRIAL-RELATED"/>
    <property type="match status" value="1"/>
</dbReference>
<protein>
    <recommendedName>
        <fullName evidence="9">Acyl-CoA dehydrogenase/oxidase C-terminal domain-containing protein</fullName>
    </recommendedName>
</protein>
<comment type="cofactor">
    <cofactor evidence="1">
        <name>FAD</name>
        <dbReference type="ChEBI" id="CHEBI:57692"/>
    </cofactor>
</comment>
<proteinExistence type="inferred from homology"/>
<dbReference type="AlphaFoldDB" id="X0XND7"/>
<comment type="caution">
    <text evidence="8">The sequence shown here is derived from an EMBL/GenBank/DDBJ whole genome shotgun (WGS) entry which is preliminary data.</text>
</comment>
<dbReference type="Gene3D" id="2.40.110.10">
    <property type="entry name" value="Butyryl-CoA Dehydrogenase, subunit A, domain 2"/>
    <property type="match status" value="1"/>
</dbReference>
<reference evidence="8" key="1">
    <citation type="journal article" date="2014" name="Front. Microbiol.">
        <title>High frequency of phylogenetically diverse reductive dehalogenase-homologous genes in deep subseafloor sedimentary metagenomes.</title>
        <authorList>
            <person name="Kawai M."/>
            <person name="Futagami T."/>
            <person name="Toyoda A."/>
            <person name="Takaki Y."/>
            <person name="Nishi S."/>
            <person name="Hori S."/>
            <person name="Arai W."/>
            <person name="Tsubouchi T."/>
            <person name="Morono Y."/>
            <person name="Uchiyama I."/>
            <person name="Ito T."/>
            <person name="Fujiyama A."/>
            <person name="Inagaki F."/>
            <person name="Takami H."/>
        </authorList>
    </citation>
    <scope>NUCLEOTIDE SEQUENCE</scope>
    <source>
        <strain evidence="8">Expedition CK06-06</strain>
    </source>
</reference>
<evidence type="ECO:0000259" key="6">
    <source>
        <dbReference type="Pfam" id="PF02770"/>
    </source>
</evidence>
<dbReference type="InterPro" id="IPR036250">
    <property type="entry name" value="AcylCo_DH-like_C"/>
</dbReference>
<feature type="non-terminal residue" evidence="8">
    <location>
        <position position="1"/>
    </location>
</feature>
<dbReference type="Pfam" id="PF00441">
    <property type="entry name" value="Acyl-CoA_dh_1"/>
    <property type="match status" value="1"/>
</dbReference>